<gene>
    <name evidence="1" type="ORF">SK128_023058</name>
</gene>
<dbReference type="Proteomes" id="UP001381693">
    <property type="component" value="Unassembled WGS sequence"/>
</dbReference>
<dbReference type="EMBL" id="JAXCGZ010002080">
    <property type="protein sequence ID" value="KAK7084463.1"/>
    <property type="molecule type" value="Genomic_DNA"/>
</dbReference>
<dbReference type="PANTHER" id="PTHR46396:SF2">
    <property type="entry name" value="ILEI_PANDER DOMAIN-CONTAINING PROTEIN"/>
    <property type="match status" value="1"/>
</dbReference>
<dbReference type="GO" id="GO:0047223">
    <property type="term" value="F:beta-1,3-galactosyl-O-glycosyl-glycoprotein beta-1,3-N-acetylglucosaminyltransferase activity"/>
    <property type="evidence" value="ECO:0007669"/>
    <property type="project" value="TreeGrafter"/>
</dbReference>
<dbReference type="GO" id="GO:0000139">
    <property type="term" value="C:Golgi membrane"/>
    <property type="evidence" value="ECO:0007669"/>
    <property type="project" value="TreeGrafter"/>
</dbReference>
<evidence type="ECO:0000313" key="2">
    <source>
        <dbReference type="Proteomes" id="UP001381693"/>
    </source>
</evidence>
<comment type="caution">
    <text evidence="1">The sequence shown here is derived from an EMBL/GenBank/DDBJ whole genome shotgun (WGS) entry which is preliminary data.</text>
</comment>
<dbReference type="GO" id="GO:0016266">
    <property type="term" value="P:protein O-linked glycosylation via N-acetyl-galactosamine"/>
    <property type="evidence" value="ECO:0007669"/>
    <property type="project" value="TreeGrafter"/>
</dbReference>
<dbReference type="PANTHER" id="PTHR46396">
    <property type="entry name" value="PROTEIN O-LINKED-MANNOSE BETA-1,2-N-ACETYLGLUCOSAMINYLTRANSFERASE 1"/>
    <property type="match status" value="1"/>
</dbReference>
<organism evidence="1 2">
    <name type="scientific">Halocaridina rubra</name>
    <name type="common">Hawaiian red shrimp</name>
    <dbReference type="NCBI Taxonomy" id="373956"/>
    <lineage>
        <taxon>Eukaryota</taxon>
        <taxon>Metazoa</taxon>
        <taxon>Ecdysozoa</taxon>
        <taxon>Arthropoda</taxon>
        <taxon>Crustacea</taxon>
        <taxon>Multicrustacea</taxon>
        <taxon>Malacostraca</taxon>
        <taxon>Eumalacostraca</taxon>
        <taxon>Eucarida</taxon>
        <taxon>Decapoda</taxon>
        <taxon>Pleocyemata</taxon>
        <taxon>Caridea</taxon>
        <taxon>Atyoidea</taxon>
        <taxon>Atyidae</taxon>
        <taxon>Halocaridina</taxon>
    </lineage>
</organism>
<dbReference type="AlphaFoldDB" id="A0AAN8XRR7"/>
<proteinExistence type="predicted"/>
<keyword evidence="2" id="KW-1185">Reference proteome</keyword>
<reference evidence="1 2" key="1">
    <citation type="submission" date="2023-11" db="EMBL/GenBank/DDBJ databases">
        <title>Halocaridina rubra genome assembly.</title>
        <authorList>
            <person name="Smith C."/>
        </authorList>
    </citation>
    <scope>NUCLEOTIDE SEQUENCE [LARGE SCALE GENOMIC DNA]</scope>
    <source>
        <strain evidence="1">EP-1</strain>
        <tissue evidence="1">Whole</tissue>
    </source>
</reference>
<protein>
    <submittedName>
        <fullName evidence="1">Uncharacterized protein</fullName>
    </submittedName>
</protein>
<evidence type="ECO:0000313" key="1">
    <source>
        <dbReference type="EMBL" id="KAK7084463.1"/>
    </source>
</evidence>
<name>A0AAN8XRR7_HALRR</name>
<sequence>MLQVLRKVTEKPKSPHAKVSSHKGVTIVVLHPRTGKVMLTYGSRTDLPSSTRGLLEILNALQAGRILVMVAPTDWKLYVSEAEITFLEDYLGGWFVGDMCYGEMWAGIGTVDGRMWAEGATIIRNYTVKMSKPLIISAIVPIGKNKFRCEWYSDPMNQMHAEFCETYEGYADFCSCNVSSITPRDAPLLEMKEQIPIVIASSRHQFKVLKQLRQLWTQAGGGNTSVLLSVDGLQKEGKDFAKVTQVSSQYKLLSVSYIYKQNPLTKNFGINI</sequence>
<dbReference type="InterPro" id="IPR052463">
    <property type="entry name" value="O-linked_mannose_GnT"/>
</dbReference>
<accession>A0AAN8XRR7</accession>